<protein>
    <submittedName>
        <fullName evidence="1">Uncharacterized protein</fullName>
    </submittedName>
</protein>
<gene>
    <name evidence="1" type="ORF">AFUS01_LOCUS22208</name>
</gene>
<evidence type="ECO:0000313" key="2">
    <source>
        <dbReference type="Proteomes" id="UP000708208"/>
    </source>
</evidence>
<organism evidence="1 2">
    <name type="scientific">Allacma fusca</name>
    <dbReference type="NCBI Taxonomy" id="39272"/>
    <lineage>
        <taxon>Eukaryota</taxon>
        <taxon>Metazoa</taxon>
        <taxon>Ecdysozoa</taxon>
        <taxon>Arthropoda</taxon>
        <taxon>Hexapoda</taxon>
        <taxon>Collembola</taxon>
        <taxon>Symphypleona</taxon>
        <taxon>Sminthuridae</taxon>
        <taxon>Allacma</taxon>
    </lineage>
</organism>
<name>A0A8J2K6K5_9HEXA</name>
<proteinExistence type="predicted"/>
<dbReference type="AlphaFoldDB" id="A0A8J2K6K5"/>
<dbReference type="EMBL" id="CAJVCH010256111">
    <property type="protein sequence ID" value="CAG7733785.1"/>
    <property type="molecule type" value="Genomic_DNA"/>
</dbReference>
<reference evidence="1" key="1">
    <citation type="submission" date="2021-06" db="EMBL/GenBank/DDBJ databases">
        <authorList>
            <person name="Hodson N. C."/>
            <person name="Mongue J. A."/>
            <person name="Jaron S. K."/>
        </authorList>
    </citation>
    <scope>NUCLEOTIDE SEQUENCE</scope>
</reference>
<comment type="caution">
    <text evidence="1">The sequence shown here is derived from an EMBL/GenBank/DDBJ whole genome shotgun (WGS) entry which is preliminary data.</text>
</comment>
<sequence length="85" mass="9518">MGEKREQSVTAYYDCRHPELDAGIGIAECKVAQKKIKNAKAPGIDGIRGEFLKALPENFIQLYLRVFNGMLEVLASGSLRSYWNV</sequence>
<accession>A0A8J2K6K5</accession>
<evidence type="ECO:0000313" key="1">
    <source>
        <dbReference type="EMBL" id="CAG7733785.1"/>
    </source>
</evidence>
<dbReference type="Proteomes" id="UP000708208">
    <property type="component" value="Unassembled WGS sequence"/>
</dbReference>
<keyword evidence="2" id="KW-1185">Reference proteome</keyword>
<dbReference type="OrthoDB" id="8053164at2759"/>